<comment type="caution">
    <text evidence="5">The sequence shown here is derived from an EMBL/GenBank/DDBJ whole genome shotgun (WGS) entry which is preliminary data.</text>
</comment>
<dbReference type="EMBL" id="JAPDFR010000003">
    <property type="protein sequence ID" value="KAK0387753.1"/>
    <property type="molecule type" value="Genomic_DNA"/>
</dbReference>
<accession>A0AA39L884</accession>
<dbReference type="InterPro" id="IPR036188">
    <property type="entry name" value="FAD/NAD-bd_sf"/>
</dbReference>
<dbReference type="AlphaFoldDB" id="A0AA39L884"/>
<evidence type="ECO:0000313" key="6">
    <source>
        <dbReference type="Proteomes" id="UP001175261"/>
    </source>
</evidence>
<feature type="domain" description="FAD/NAD(P)-binding" evidence="4">
    <location>
        <begin position="6"/>
        <end position="297"/>
    </location>
</feature>
<dbReference type="Pfam" id="PF07992">
    <property type="entry name" value="Pyr_redox_2"/>
    <property type="match status" value="1"/>
</dbReference>
<gene>
    <name evidence="5" type="ORF">NLU13_3998</name>
</gene>
<dbReference type="GO" id="GO:0016491">
    <property type="term" value="F:oxidoreductase activity"/>
    <property type="evidence" value="ECO:0007669"/>
    <property type="project" value="UniProtKB-KW"/>
</dbReference>
<dbReference type="InterPro" id="IPR050097">
    <property type="entry name" value="Ferredoxin-NADP_redctase_2"/>
</dbReference>
<dbReference type="SUPFAM" id="SSF51905">
    <property type="entry name" value="FAD/NAD(P)-binding domain"/>
    <property type="match status" value="1"/>
</dbReference>
<proteinExistence type="inferred from homology"/>
<evidence type="ECO:0000256" key="3">
    <source>
        <dbReference type="ARBA" id="ARBA00023002"/>
    </source>
</evidence>
<sequence length="320" mass="33928">MSTSADVLILGAGPAGLTAAISLARQMQSSIVFDDGAYRNDPAEYMHLIPGFDHVSPEHFRKTARENMLGNYEHISIRMAKVDSAEKDEATGRFTIKDDAGVAWQGKKLVLANGVEDVFPPIEGYGACWGKAIFHCLFCKGYEQRGQASAGVLAIGPPSANPAAVLHVARQVVPLSKKVTIYTNGVPETASALSSATEGVSVFHVDDREIEQFVLLEGNQGLRLQFKDGSSAEEAFLAHTPGTRPRGPFAQQLGLEQTPGGDVKAGPPFYQTSVKGVFAAGDNCGLMKNVPHAIFSGSLAGMGAQSQIVAEELGQKPLFG</sequence>
<dbReference type="PRINTS" id="PR00469">
    <property type="entry name" value="PNDRDTASEII"/>
</dbReference>
<evidence type="ECO:0000256" key="1">
    <source>
        <dbReference type="ARBA" id="ARBA00009333"/>
    </source>
</evidence>
<protein>
    <recommendedName>
        <fullName evidence="4">FAD/NAD(P)-binding domain-containing protein</fullName>
    </recommendedName>
</protein>
<dbReference type="InterPro" id="IPR023753">
    <property type="entry name" value="FAD/NAD-binding_dom"/>
</dbReference>
<evidence type="ECO:0000259" key="4">
    <source>
        <dbReference type="Pfam" id="PF07992"/>
    </source>
</evidence>
<keyword evidence="3" id="KW-0560">Oxidoreductase</keyword>
<dbReference type="PANTHER" id="PTHR48105">
    <property type="entry name" value="THIOREDOXIN REDUCTASE 1-RELATED-RELATED"/>
    <property type="match status" value="1"/>
</dbReference>
<dbReference type="PRINTS" id="PR00368">
    <property type="entry name" value="FADPNR"/>
</dbReference>
<reference evidence="5" key="1">
    <citation type="submission" date="2022-10" db="EMBL/GenBank/DDBJ databases">
        <title>Determination and structural analysis of whole genome sequence of Sarocladium strictum F4-1.</title>
        <authorList>
            <person name="Hu L."/>
            <person name="Jiang Y."/>
        </authorList>
    </citation>
    <scope>NUCLEOTIDE SEQUENCE</scope>
    <source>
        <strain evidence="5">F4-1</strain>
    </source>
</reference>
<keyword evidence="6" id="KW-1185">Reference proteome</keyword>
<evidence type="ECO:0000256" key="2">
    <source>
        <dbReference type="ARBA" id="ARBA00022630"/>
    </source>
</evidence>
<name>A0AA39L884_SARSR</name>
<dbReference type="Proteomes" id="UP001175261">
    <property type="component" value="Unassembled WGS sequence"/>
</dbReference>
<evidence type="ECO:0000313" key="5">
    <source>
        <dbReference type="EMBL" id="KAK0387753.1"/>
    </source>
</evidence>
<dbReference type="GO" id="GO:0097237">
    <property type="term" value="P:cellular response to toxic substance"/>
    <property type="evidence" value="ECO:0007669"/>
    <property type="project" value="UniProtKB-ARBA"/>
</dbReference>
<comment type="similarity">
    <text evidence="1">Belongs to the class-II pyridine nucleotide-disulfide oxidoreductase family.</text>
</comment>
<keyword evidence="2" id="KW-0285">Flavoprotein</keyword>
<dbReference type="Gene3D" id="3.50.50.60">
    <property type="entry name" value="FAD/NAD(P)-binding domain"/>
    <property type="match status" value="2"/>
</dbReference>
<organism evidence="5 6">
    <name type="scientific">Sarocladium strictum</name>
    <name type="common">Black bundle disease fungus</name>
    <name type="synonym">Acremonium strictum</name>
    <dbReference type="NCBI Taxonomy" id="5046"/>
    <lineage>
        <taxon>Eukaryota</taxon>
        <taxon>Fungi</taxon>
        <taxon>Dikarya</taxon>
        <taxon>Ascomycota</taxon>
        <taxon>Pezizomycotina</taxon>
        <taxon>Sordariomycetes</taxon>
        <taxon>Hypocreomycetidae</taxon>
        <taxon>Hypocreales</taxon>
        <taxon>Sarocladiaceae</taxon>
        <taxon>Sarocladium</taxon>
    </lineage>
</organism>